<dbReference type="WBParaSite" id="DME_0000018101-mRNA-1">
    <property type="protein sequence ID" value="DME_0000018101-mRNA-1"/>
    <property type="gene ID" value="DME_0000018101"/>
</dbReference>
<dbReference type="InterPro" id="IPR000742">
    <property type="entry name" value="EGF"/>
</dbReference>
<reference evidence="8 10" key="2">
    <citation type="submission" date="2018-11" db="EMBL/GenBank/DDBJ databases">
        <authorList>
            <consortium name="Pathogen Informatics"/>
        </authorList>
    </citation>
    <scope>NUCLEOTIDE SEQUENCE [LARGE SCALE GENOMIC DNA]</scope>
</reference>
<evidence type="ECO:0000256" key="1">
    <source>
        <dbReference type="ARBA" id="ARBA00022473"/>
    </source>
</evidence>
<protein>
    <submittedName>
        <fullName evidence="11">Delta-like protein</fullName>
    </submittedName>
</protein>
<gene>
    <name evidence="8" type="ORF">DME_LOCUS4541</name>
</gene>
<dbReference type="Gene3D" id="2.10.25.10">
    <property type="entry name" value="Laminin"/>
    <property type="match status" value="2"/>
</dbReference>
<dbReference type="SMART" id="SM00179">
    <property type="entry name" value="EGF_CA"/>
    <property type="match status" value="1"/>
</dbReference>
<keyword evidence="10" id="KW-1185">Reference proteome</keyword>
<feature type="domain" description="EGF-like" evidence="7">
    <location>
        <begin position="191"/>
        <end position="230"/>
    </location>
</feature>
<evidence type="ECO:0000313" key="10">
    <source>
        <dbReference type="Proteomes" id="UP000274756"/>
    </source>
</evidence>
<feature type="transmembrane region" description="Helical" evidence="6">
    <location>
        <begin position="521"/>
        <end position="541"/>
    </location>
</feature>
<dbReference type="GO" id="GO:0016020">
    <property type="term" value="C:membrane"/>
    <property type="evidence" value="ECO:0007669"/>
    <property type="project" value="InterPro"/>
</dbReference>
<keyword evidence="4 5" id="KW-1015">Disulfide bond</keyword>
<comment type="caution">
    <text evidence="5">Lacks conserved residue(s) required for the propagation of feature annotation.</text>
</comment>
<keyword evidence="2 5" id="KW-0245">EGF-like domain</keyword>
<dbReference type="CDD" id="cd00054">
    <property type="entry name" value="EGF_CA"/>
    <property type="match status" value="1"/>
</dbReference>
<evidence type="ECO:0000256" key="6">
    <source>
        <dbReference type="SAM" id="Phobius"/>
    </source>
</evidence>
<feature type="disulfide bond" evidence="5">
    <location>
        <begin position="152"/>
        <end position="161"/>
    </location>
</feature>
<keyword evidence="3" id="KW-0677">Repeat</keyword>
<evidence type="ECO:0000256" key="5">
    <source>
        <dbReference type="PROSITE-ProRule" id="PRU00076"/>
    </source>
</evidence>
<evidence type="ECO:0000313" key="11">
    <source>
        <dbReference type="WBParaSite" id="DME_0000018101-mRNA-1"/>
    </source>
</evidence>
<evidence type="ECO:0000259" key="7">
    <source>
        <dbReference type="PROSITE" id="PS50026"/>
    </source>
</evidence>
<dbReference type="SMART" id="SM00215">
    <property type="entry name" value="VWC_out"/>
    <property type="match status" value="1"/>
</dbReference>
<evidence type="ECO:0000256" key="2">
    <source>
        <dbReference type="ARBA" id="ARBA00022536"/>
    </source>
</evidence>
<evidence type="ECO:0000256" key="3">
    <source>
        <dbReference type="ARBA" id="ARBA00022737"/>
    </source>
</evidence>
<dbReference type="InterPro" id="IPR001774">
    <property type="entry name" value="DSL"/>
</dbReference>
<dbReference type="Proteomes" id="UP000274756">
    <property type="component" value="Unassembled WGS sequence"/>
</dbReference>
<keyword evidence="6" id="KW-0472">Membrane</keyword>
<dbReference type="STRING" id="318479.A0A0N4U0T9"/>
<dbReference type="PANTHER" id="PTHR24033:SF224">
    <property type="entry name" value="C-TYPE LECTIN"/>
    <property type="match status" value="1"/>
</dbReference>
<dbReference type="EMBL" id="UYYG01001150">
    <property type="protein sequence ID" value="VDN54568.1"/>
    <property type="molecule type" value="Genomic_DNA"/>
</dbReference>
<dbReference type="SMART" id="SM00181">
    <property type="entry name" value="EGF"/>
    <property type="match status" value="3"/>
</dbReference>
<dbReference type="OrthoDB" id="5813299at2759"/>
<keyword evidence="6" id="KW-0812">Transmembrane</keyword>
<dbReference type="SUPFAM" id="SSF57196">
    <property type="entry name" value="EGF/Laminin"/>
    <property type="match status" value="1"/>
</dbReference>
<feature type="disulfide bond" evidence="5">
    <location>
        <begin position="258"/>
        <end position="267"/>
    </location>
</feature>
<feature type="domain" description="EGF-like" evidence="7">
    <location>
        <begin position="232"/>
        <end position="268"/>
    </location>
</feature>
<dbReference type="GO" id="GO:0007154">
    <property type="term" value="P:cell communication"/>
    <property type="evidence" value="ECO:0007669"/>
    <property type="project" value="InterPro"/>
</dbReference>
<dbReference type="Pfam" id="PF01414">
    <property type="entry name" value="DSL"/>
    <property type="match status" value="1"/>
</dbReference>
<dbReference type="PROSITE" id="PS50026">
    <property type="entry name" value="EGF_3"/>
    <property type="match status" value="3"/>
</dbReference>
<evidence type="ECO:0000313" key="8">
    <source>
        <dbReference type="EMBL" id="VDN54568.1"/>
    </source>
</evidence>
<dbReference type="InterPro" id="IPR051830">
    <property type="entry name" value="NOTCH_homolog"/>
</dbReference>
<dbReference type="Proteomes" id="UP000038040">
    <property type="component" value="Unplaced"/>
</dbReference>
<reference evidence="11" key="1">
    <citation type="submission" date="2017-02" db="UniProtKB">
        <authorList>
            <consortium name="WormBaseParasite"/>
        </authorList>
    </citation>
    <scope>IDENTIFICATION</scope>
</reference>
<dbReference type="InterPro" id="IPR001881">
    <property type="entry name" value="EGF-like_Ca-bd_dom"/>
</dbReference>
<dbReference type="Gene3D" id="2.10.25.140">
    <property type="match status" value="1"/>
</dbReference>
<dbReference type="PANTHER" id="PTHR24033">
    <property type="entry name" value="EGF-LIKE DOMAIN-CONTAINING PROTEIN"/>
    <property type="match status" value="1"/>
</dbReference>
<evidence type="ECO:0000256" key="4">
    <source>
        <dbReference type="ARBA" id="ARBA00023157"/>
    </source>
</evidence>
<proteinExistence type="predicted"/>
<sequence>MQNISLIVEIIHSASKTTMLCSKQFLSQSPTPNGPAMHFAEKEDHKSIAYDLKIECNQFYYGPECRTYCNPNISSCRLKAVLKAGNSIPMPGCKRSAMKMFLAKNAVRFHFYCSNSGERFCHKGWAGHNCDEPVCENSCIYGICIAPNTCRCRPGWHGEFCEKCKVINGCKNGYCNKANECICKKNWGGMDLDYCFHNAPCKNDGKCSSGGRQNFYYCNCSKEYTGRNCEYLVDPCKNLDCGPFGKCMTNNFKSECFCNAMYYGDRCQYKILDTPTRNERVLYKAASSNCVLADFSHIQDGFSWTTIDCRQCICENGIISCTERRCEPNDCYKREAASADFAFCPKDQHCNVIESSQCLNGNCTLPRGQCVPPIQLKKNATLRLCRMRPNRRENTKKSCTRLLIGLDLQRLPDGTTTDDICYHLLLEAITANMRQVGFDCKKVASDILNVDIVSLKFSGDVMVTKAYIMARLQQRLAASVVLNAVTTVYEYSHRNEQSLLDVNSAKHHTSLATEFSDFTKWMLIVIILLLLVITLILMNLYMYKFPPLMFCCYPQQQTMVHQSALSEIFPTKSLTSRDKKRRHSIASIGLKDSIFLPDRKSSLEQLNLSLITKEEKENHKNLYLNPLRNSDDCLRLTQPWPETILSIEDRRLPSMHKLMISYDHSSLLDRRIEERIIFNNATTI</sequence>
<keyword evidence="1" id="KW-0217">Developmental protein</keyword>
<dbReference type="InterPro" id="IPR001007">
    <property type="entry name" value="VWF_dom"/>
</dbReference>
<feature type="domain" description="EGF-like" evidence="7">
    <location>
        <begin position="131"/>
        <end position="162"/>
    </location>
</feature>
<accession>A0A0N4U0T9</accession>
<name>A0A0N4U0T9_DRAME</name>
<dbReference type="GO" id="GO:0005509">
    <property type="term" value="F:calcium ion binding"/>
    <property type="evidence" value="ECO:0007669"/>
    <property type="project" value="InterPro"/>
</dbReference>
<feature type="disulfide bond" evidence="5">
    <location>
        <begin position="220"/>
        <end position="229"/>
    </location>
</feature>
<dbReference type="PROSITE" id="PS00022">
    <property type="entry name" value="EGF_1"/>
    <property type="match status" value="3"/>
</dbReference>
<evidence type="ECO:0000313" key="9">
    <source>
        <dbReference type="Proteomes" id="UP000038040"/>
    </source>
</evidence>
<dbReference type="AlphaFoldDB" id="A0A0N4U0T9"/>
<organism evidence="9 11">
    <name type="scientific">Dracunculus medinensis</name>
    <name type="common">Guinea worm</name>
    <dbReference type="NCBI Taxonomy" id="318479"/>
    <lineage>
        <taxon>Eukaryota</taxon>
        <taxon>Metazoa</taxon>
        <taxon>Ecdysozoa</taxon>
        <taxon>Nematoda</taxon>
        <taxon>Chromadorea</taxon>
        <taxon>Rhabditida</taxon>
        <taxon>Spirurina</taxon>
        <taxon>Dracunculoidea</taxon>
        <taxon>Dracunculidae</taxon>
        <taxon>Dracunculus</taxon>
    </lineage>
</organism>
<feature type="disulfide bond" evidence="5">
    <location>
        <begin position="201"/>
        <end position="218"/>
    </location>
</feature>
<keyword evidence="6" id="KW-1133">Transmembrane helix</keyword>